<protein>
    <submittedName>
        <fullName evidence="10">Outer membrane protein</fullName>
    </submittedName>
</protein>
<dbReference type="RefSeq" id="WP_079558940.1">
    <property type="nucleotide sequence ID" value="NZ_CP021904.1"/>
</dbReference>
<evidence type="ECO:0000313" key="10">
    <source>
        <dbReference type="EMBL" id="SKC23989.1"/>
    </source>
</evidence>
<dbReference type="GO" id="GO:0009279">
    <property type="term" value="C:cell outer membrane"/>
    <property type="evidence" value="ECO:0007669"/>
    <property type="project" value="UniProtKB-SubCell"/>
</dbReference>
<keyword evidence="6" id="KW-0472">Membrane</keyword>
<sequence length="444" mass="50512">MKFIHPILVSSFLLVVGFAKADETPAPWSLEDCINHALEHNLSIKQQSLNAEYAGNQYTQSRYELYPNLNAGSSHRITRGRTTDQVNLRIVDITSNTTNFYVGSSTPLFEGFARRNTIERNQSDWQAALKDVDRARNDLALNITALYLQILFDKELLEAAKRQYEVVEQQMQRTRRLVDAGSVPQGNYLEMRSLVARESLNITQLENSVALSLLDLAQALDLEVVEGFDIQEPVLDELSGAELVERADVLEYAINNMPQIAASEHRLSSSELDVEIAKGRMLPTLSFEMGWGTNYVSVKDFENPSFGNQFRDNANSYVGLNLAIPVFNRFQARTGVENAHLGVKNARFELDRQKQQLRKEIQQAYADAEAAFRQYLASQTAVESYQESFRYTEKRFDVGLLNPVDYNVAKTELMKAESDFIQAKYSYILRLKILEFYQGNPIEL</sequence>
<evidence type="ECO:0000256" key="2">
    <source>
        <dbReference type="ARBA" id="ARBA00007613"/>
    </source>
</evidence>
<evidence type="ECO:0000256" key="7">
    <source>
        <dbReference type="ARBA" id="ARBA00023237"/>
    </source>
</evidence>
<keyword evidence="7" id="KW-0998">Cell outer membrane</keyword>
<keyword evidence="11" id="KW-1185">Reference proteome</keyword>
<name>A0A1T5HTG0_9BACT</name>
<keyword evidence="4" id="KW-1134">Transmembrane beta strand</keyword>
<dbReference type="Pfam" id="PF02321">
    <property type="entry name" value="OEP"/>
    <property type="match status" value="2"/>
</dbReference>
<evidence type="ECO:0000256" key="8">
    <source>
        <dbReference type="SAM" id="Coils"/>
    </source>
</evidence>
<dbReference type="GO" id="GO:1990281">
    <property type="term" value="C:efflux pump complex"/>
    <property type="evidence" value="ECO:0007669"/>
    <property type="project" value="TreeGrafter"/>
</dbReference>
<dbReference type="OrthoDB" id="9811587at2"/>
<dbReference type="Proteomes" id="UP000191055">
    <property type="component" value="Unassembled WGS sequence"/>
</dbReference>
<dbReference type="Gene3D" id="1.20.1600.10">
    <property type="entry name" value="Outer membrane efflux proteins (OEP)"/>
    <property type="match status" value="1"/>
</dbReference>
<comment type="subcellular location">
    <subcellularLocation>
        <location evidence="1">Cell outer membrane</location>
    </subcellularLocation>
</comment>
<evidence type="ECO:0000256" key="1">
    <source>
        <dbReference type="ARBA" id="ARBA00004442"/>
    </source>
</evidence>
<evidence type="ECO:0000256" key="6">
    <source>
        <dbReference type="ARBA" id="ARBA00023136"/>
    </source>
</evidence>
<dbReference type="EMBL" id="FUYV01000025">
    <property type="protein sequence ID" value="SKC23989.1"/>
    <property type="molecule type" value="Genomic_DNA"/>
</dbReference>
<keyword evidence="3" id="KW-0813">Transport</keyword>
<gene>
    <name evidence="10" type="ORF">SAMN03080601_03277</name>
</gene>
<feature type="coiled-coil region" evidence="8">
    <location>
        <begin position="343"/>
        <end position="374"/>
    </location>
</feature>
<accession>A0A1T5HTG0</accession>
<dbReference type="GO" id="GO:0015288">
    <property type="term" value="F:porin activity"/>
    <property type="evidence" value="ECO:0007669"/>
    <property type="project" value="TreeGrafter"/>
</dbReference>
<evidence type="ECO:0000256" key="3">
    <source>
        <dbReference type="ARBA" id="ARBA00022448"/>
    </source>
</evidence>
<dbReference type="InterPro" id="IPR051906">
    <property type="entry name" value="TolC-like"/>
</dbReference>
<proteinExistence type="inferred from homology"/>
<keyword evidence="9" id="KW-0732">Signal</keyword>
<feature type="signal peptide" evidence="9">
    <location>
        <begin position="1"/>
        <end position="21"/>
    </location>
</feature>
<dbReference type="GO" id="GO:0015562">
    <property type="term" value="F:efflux transmembrane transporter activity"/>
    <property type="evidence" value="ECO:0007669"/>
    <property type="project" value="InterPro"/>
</dbReference>
<dbReference type="SUPFAM" id="SSF56954">
    <property type="entry name" value="Outer membrane efflux proteins (OEP)"/>
    <property type="match status" value="1"/>
</dbReference>
<dbReference type="STRING" id="889453.SAMN03080601_03277"/>
<comment type="similarity">
    <text evidence="2">Belongs to the outer membrane factor (OMF) (TC 1.B.17) family.</text>
</comment>
<organism evidence="10 11">
    <name type="scientific">Alkalitalea saponilacus</name>
    <dbReference type="NCBI Taxonomy" id="889453"/>
    <lineage>
        <taxon>Bacteria</taxon>
        <taxon>Pseudomonadati</taxon>
        <taxon>Bacteroidota</taxon>
        <taxon>Bacteroidia</taxon>
        <taxon>Marinilabiliales</taxon>
        <taxon>Marinilabiliaceae</taxon>
        <taxon>Alkalitalea</taxon>
    </lineage>
</organism>
<evidence type="ECO:0000313" key="11">
    <source>
        <dbReference type="Proteomes" id="UP000191055"/>
    </source>
</evidence>
<feature type="chain" id="PRO_5012798208" evidence="9">
    <location>
        <begin position="22"/>
        <end position="444"/>
    </location>
</feature>
<keyword evidence="8" id="KW-0175">Coiled coil</keyword>
<dbReference type="InterPro" id="IPR003423">
    <property type="entry name" value="OMP_efflux"/>
</dbReference>
<dbReference type="PANTHER" id="PTHR30026:SF20">
    <property type="entry name" value="OUTER MEMBRANE PROTEIN TOLC"/>
    <property type="match status" value="1"/>
</dbReference>
<keyword evidence="5" id="KW-0812">Transmembrane</keyword>
<evidence type="ECO:0000256" key="4">
    <source>
        <dbReference type="ARBA" id="ARBA00022452"/>
    </source>
</evidence>
<evidence type="ECO:0000256" key="9">
    <source>
        <dbReference type="SAM" id="SignalP"/>
    </source>
</evidence>
<evidence type="ECO:0000256" key="5">
    <source>
        <dbReference type="ARBA" id="ARBA00022692"/>
    </source>
</evidence>
<dbReference type="KEGG" id="asx:CDL62_08555"/>
<dbReference type="PANTHER" id="PTHR30026">
    <property type="entry name" value="OUTER MEMBRANE PROTEIN TOLC"/>
    <property type="match status" value="1"/>
</dbReference>
<dbReference type="AlphaFoldDB" id="A0A1T5HTG0"/>
<reference evidence="10 11" key="1">
    <citation type="submission" date="2017-02" db="EMBL/GenBank/DDBJ databases">
        <authorList>
            <person name="Peterson S.W."/>
        </authorList>
    </citation>
    <scope>NUCLEOTIDE SEQUENCE [LARGE SCALE GENOMIC DNA]</scope>
    <source>
        <strain evidence="10 11">DSM 24412</strain>
    </source>
</reference>